<proteinExistence type="inferred from homology"/>
<name>A0AB39UIN8_9BIFI</name>
<feature type="binding site" evidence="3">
    <location>
        <position position="132"/>
    </location>
    <ligand>
        <name>Zn(2+)</name>
        <dbReference type="ChEBI" id="CHEBI:29105"/>
        <label>2</label>
    </ligand>
</feature>
<dbReference type="GO" id="GO:0046872">
    <property type="term" value="F:metal ion binding"/>
    <property type="evidence" value="ECO:0007669"/>
    <property type="project" value="UniProtKB-KW"/>
</dbReference>
<evidence type="ECO:0000256" key="3">
    <source>
        <dbReference type="PIRSR" id="PIRSR001235-1"/>
    </source>
</evidence>
<accession>A0AB39UIN8</accession>
<dbReference type="GO" id="GO:0016813">
    <property type="term" value="F:hydrolase activity, acting on carbon-nitrogen (but not peptide) bonds, in linear amidines"/>
    <property type="evidence" value="ECO:0007669"/>
    <property type="project" value="InterPro"/>
</dbReference>
<dbReference type="SUPFAM" id="SSF55031">
    <property type="entry name" value="Bacterial exopeptidase dimerisation domain"/>
    <property type="match status" value="1"/>
</dbReference>
<dbReference type="Gene3D" id="3.30.70.360">
    <property type="match status" value="1"/>
</dbReference>
<evidence type="ECO:0000313" key="4">
    <source>
        <dbReference type="EMBL" id="XDS46371.1"/>
    </source>
</evidence>
<dbReference type="NCBIfam" id="TIGR01879">
    <property type="entry name" value="hydantase"/>
    <property type="match status" value="1"/>
</dbReference>
<feature type="binding site" evidence="3">
    <location>
        <position position="93"/>
    </location>
    <ligand>
        <name>Zn(2+)</name>
        <dbReference type="ChEBI" id="CHEBI:29105"/>
        <label>2</label>
    </ligand>
</feature>
<organism evidence="5">
    <name type="scientific">Bifidobacterium fermentum</name>
    <dbReference type="NCBI Taxonomy" id="3059035"/>
    <lineage>
        <taxon>Bacteria</taxon>
        <taxon>Bacillati</taxon>
        <taxon>Actinomycetota</taxon>
        <taxon>Actinomycetes</taxon>
        <taxon>Bifidobacteriales</taxon>
        <taxon>Bifidobacteriaceae</taxon>
        <taxon>Bifidobacterium</taxon>
    </lineage>
</organism>
<dbReference type="PIRSF" id="PIRSF001235">
    <property type="entry name" value="Amidase_carbamoylase"/>
    <property type="match status" value="1"/>
</dbReference>
<keyword evidence="2 5" id="KW-0378">Hydrolase</keyword>
<dbReference type="Gene3D" id="3.40.630.10">
    <property type="entry name" value="Zn peptidases"/>
    <property type="match status" value="1"/>
</dbReference>
<dbReference type="EMBL" id="CP129682">
    <property type="protein sequence ID" value="XDS48849.1"/>
    <property type="molecule type" value="Genomic_DNA"/>
</dbReference>
<evidence type="ECO:0000256" key="2">
    <source>
        <dbReference type="ARBA" id="ARBA00022801"/>
    </source>
</evidence>
<dbReference type="Pfam" id="PF01546">
    <property type="entry name" value="Peptidase_M20"/>
    <property type="match status" value="1"/>
</dbReference>
<feature type="binding site" evidence="3">
    <location>
        <position position="384"/>
    </location>
    <ligand>
        <name>Zn(2+)</name>
        <dbReference type="ChEBI" id="CHEBI:29105"/>
        <label>2</label>
    </ligand>
</feature>
<keyword evidence="3" id="KW-0862">Zinc</keyword>
<dbReference type="InterPro" id="IPR036264">
    <property type="entry name" value="Bact_exopeptidase_dim_dom"/>
</dbReference>
<feature type="binding site" evidence="3">
    <location>
        <position position="93"/>
    </location>
    <ligand>
        <name>Zn(2+)</name>
        <dbReference type="ChEBI" id="CHEBI:29105"/>
        <label>1</label>
    </ligand>
</feature>
<comment type="similarity">
    <text evidence="1">Belongs to the peptidase M20 family.</text>
</comment>
<dbReference type="RefSeq" id="WP_369342786.1">
    <property type="nucleotide sequence ID" value="NZ_CP129675.1"/>
</dbReference>
<comment type="cofactor">
    <cofactor evidence="3">
        <name>Zn(2+)</name>
        <dbReference type="ChEBI" id="CHEBI:29105"/>
    </cofactor>
    <text evidence="3">Binds 2 Zn(2+) ions per subunit.</text>
</comment>
<sequence length="418" mass="45560">MMKAMPQDAYFTEMFAQLSAIGRLQDGGTNRMALTGEDIEQRQWFKERLEDAGAVVHVDPIGNIFGVFEWMRDASCVLIGSHLDSQEHGGIFDGAYGVVAALAVGRRINGLVSEGKLHPKHNLAVVSWTNEEGARFEPSIMGSRVYTGELSMEEALRSRDLQDTSMHDALLESGWAGSESAPSAVAYAEIHVEQGTQLIESRSNIGMVTGNWAAVKMDVSIEGEQSHTGATAMADRRDALFATALLICETRNLVEEYPEDALRSSATKLRTFPHSPNIVSSHCTIHIEVRSECLSTALEAAEKLQSRFANIERRSATTVTLLHREVRESMHYWNPGLAIAEESAVESGSAAMRMKTVSGHDSVALNAVMPTIMLFVPSEGGYAHSPKELTSGSDQQQGVRMLGAVTARLVTMSSFEEV</sequence>
<feature type="binding site" evidence="3">
    <location>
        <position position="191"/>
    </location>
    <ligand>
        <name>Zn(2+)</name>
        <dbReference type="ChEBI" id="CHEBI:29105"/>
        <label>1</label>
    </ligand>
</feature>
<evidence type="ECO:0000256" key="1">
    <source>
        <dbReference type="ARBA" id="ARBA00006153"/>
    </source>
</evidence>
<dbReference type="SUPFAM" id="SSF53187">
    <property type="entry name" value="Zn-dependent exopeptidases"/>
    <property type="match status" value="1"/>
</dbReference>
<evidence type="ECO:0000313" key="5">
    <source>
        <dbReference type="EMBL" id="XDS48849.1"/>
    </source>
</evidence>
<protein>
    <submittedName>
        <fullName evidence="5">Hydantoinase/carbamoylase family amidase</fullName>
        <ecNumber evidence="5">3.5.-.-</ecNumber>
    </submittedName>
</protein>
<dbReference type="PANTHER" id="PTHR32494:SF5">
    <property type="entry name" value="ALLANTOATE AMIDOHYDROLASE"/>
    <property type="match status" value="1"/>
</dbReference>
<dbReference type="EMBL" id="CP129675">
    <property type="protein sequence ID" value="XDS46371.1"/>
    <property type="molecule type" value="Genomic_DNA"/>
</dbReference>
<feature type="binding site" evidence="3">
    <location>
        <position position="82"/>
    </location>
    <ligand>
        <name>Zn(2+)</name>
        <dbReference type="ChEBI" id="CHEBI:29105"/>
        <label>1</label>
    </ligand>
</feature>
<dbReference type="InterPro" id="IPR002933">
    <property type="entry name" value="Peptidase_M20"/>
</dbReference>
<dbReference type="InterPro" id="IPR010158">
    <property type="entry name" value="Amidase_Cbmase"/>
</dbReference>
<dbReference type="PANTHER" id="PTHR32494">
    <property type="entry name" value="ALLANTOATE DEIMINASE-RELATED"/>
    <property type="match status" value="1"/>
</dbReference>
<reference evidence="5" key="1">
    <citation type="submission" date="2023-07" db="EMBL/GenBank/DDBJ databases">
        <title>Bifidobacterium aquikefiriaerophilum sp. nov. and Bifidobacterium eccum sp. nov., isolated from water kefir.</title>
        <authorList>
            <person name="Breselge S."/>
            <person name="Bellassi P."/>
            <person name="Barcenilla C."/>
            <person name="Alvarez-Ordonez A."/>
            <person name="Morelli L."/>
            <person name="Cotter P.D."/>
        </authorList>
    </citation>
    <scope>NUCLEOTIDE SEQUENCE</scope>
    <source>
        <strain evidence="5">WK013_4_14</strain>
        <strain evidence="4">WK048_4_13</strain>
    </source>
</reference>
<dbReference type="EC" id="3.5.-.-" evidence="5"/>
<dbReference type="AlphaFoldDB" id="A0AB39UIN8"/>
<gene>
    <name evidence="5" type="ORF">QN216_00825</name>
    <name evidence="4" type="ORF">QN217_09620</name>
</gene>
<keyword evidence="3" id="KW-0479">Metal-binding</keyword>